<evidence type="ECO:0000313" key="3">
    <source>
        <dbReference type="Proteomes" id="UP000198382"/>
    </source>
</evidence>
<keyword evidence="1" id="KW-0812">Transmembrane</keyword>
<reference evidence="2 3" key="1">
    <citation type="submission" date="2016-11" db="EMBL/GenBank/DDBJ databases">
        <title>Whole genomes of Flavobacteriaceae.</title>
        <authorList>
            <person name="Stine C."/>
            <person name="Li C."/>
            <person name="Tadesse D."/>
        </authorList>
    </citation>
    <scope>NUCLEOTIDE SEQUENCE [LARGE SCALE GENOMIC DNA]</scope>
    <source>
        <strain evidence="2 3">DSM 15937</strain>
    </source>
</reference>
<name>A0ABX4BKZ7_FLAFR</name>
<proteinExistence type="predicted"/>
<keyword evidence="1" id="KW-1133">Transmembrane helix</keyword>
<keyword evidence="3" id="KW-1185">Reference proteome</keyword>
<dbReference type="EMBL" id="MUGV01000040">
    <property type="protein sequence ID" value="OXA75925.1"/>
    <property type="molecule type" value="Genomic_DNA"/>
</dbReference>
<evidence type="ECO:0000256" key="1">
    <source>
        <dbReference type="SAM" id="Phobius"/>
    </source>
</evidence>
<organism evidence="2 3">
    <name type="scientific">Flavobacterium frigidimaris</name>
    <dbReference type="NCBI Taxonomy" id="262320"/>
    <lineage>
        <taxon>Bacteria</taxon>
        <taxon>Pseudomonadati</taxon>
        <taxon>Bacteroidota</taxon>
        <taxon>Flavobacteriia</taxon>
        <taxon>Flavobacteriales</taxon>
        <taxon>Flavobacteriaceae</taxon>
        <taxon>Flavobacterium</taxon>
    </lineage>
</organism>
<sequence>MLNFDNAEILEFINSEIPTYQRELLKKSLAGNIDSIDYYEQIGRELSGETNRDNLLLITGRTINKSSFYEKVKDEVYKFICTEVKGYKTERDFIGKNFKELVTIISTAIASTFSLGVGVIVGIITNILIAIAKVGKNAWCELQKENIKLTE</sequence>
<dbReference type="RefSeq" id="WP_074663325.1">
    <property type="nucleotide sequence ID" value="NZ_MUGV01000040.1"/>
</dbReference>
<protein>
    <submittedName>
        <fullName evidence="2">Uncharacterized protein</fullName>
    </submittedName>
</protein>
<gene>
    <name evidence="2" type="ORF">B0A65_20445</name>
</gene>
<comment type="caution">
    <text evidence="2">The sequence shown here is derived from an EMBL/GenBank/DDBJ whole genome shotgun (WGS) entry which is preliminary data.</text>
</comment>
<accession>A0ABX4BKZ7</accession>
<evidence type="ECO:0000313" key="2">
    <source>
        <dbReference type="EMBL" id="OXA75925.1"/>
    </source>
</evidence>
<dbReference type="Proteomes" id="UP000198382">
    <property type="component" value="Unassembled WGS sequence"/>
</dbReference>
<keyword evidence="1" id="KW-0472">Membrane</keyword>
<feature type="transmembrane region" description="Helical" evidence="1">
    <location>
        <begin position="101"/>
        <end position="129"/>
    </location>
</feature>